<dbReference type="EMBL" id="CAJVPI010001629">
    <property type="protein sequence ID" value="CAG8621133.1"/>
    <property type="molecule type" value="Genomic_DNA"/>
</dbReference>
<dbReference type="Gene3D" id="3.20.20.140">
    <property type="entry name" value="Metal-dependent hydrolases"/>
    <property type="match status" value="1"/>
</dbReference>
<dbReference type="InterPro" id="IPR011059">
    <property type="entry name" value="Metal-dep_hydrolase_composite"/>
</dbReference>
<accession>A0A9N9CYS0</accession>
<dbReference type="InterPro" id="IPR033932">
    <property type="entry name" value="YtcJ-like"/>
</dbReference>
<evidence type="ECO:0000313" key="3">
    <source>
        <dbReference type="Proteomes" id="UP000789739"/>
    </source>
</evidence>
<dbReference type="InterPro" id="IPR013108">
    <property type="entry name" value="Amidohydro_3"/>
</dbReference>
<keyword evidence="3" id="KW-1185">Reference proteome</keyword>
<sequence>MDNTSETSENTYVVYNANVYTVDYDNKQRADAFVVRDGMFLDVGTKDEIMDKWKLVDKRIDAGGKTILPGIIDAHVVSITTSREPNRSKASEARSRIKAYILSHKDNLNESSWIRGFGWDQMHWESKEFPHWKDLSDLGTPFTCYMLLTRIDGHVIWTNEKVLKILSDMPECIEGGEIVRDKETNEMTGIFVDNAMDFVVRKAPTLSETEKLTHVRSAISHMHSVGLTGVHDASVPLDDISFFKDVVARSPDDFNIRSYVMVESPQINEYCGDKVEMIIGYGEGRLTVRSVKLFMDGALGSWGAAMLEPYSDDPTKTGLLLSNPDNLPSVIQKWVSKGFQVNTHCIGDRANKIILDAYEKVFKTLALKCKPSADDVSDEILEKETRRIGEKLRFRIEHAQILTLDDIQRAAKLGIIPSMQPTHATSDMSYAEERIGKERIKGAYAWRSFLDAGVTAFPLSSDFPVEAANPFLGFYAAITRKWTDGNSPHGKQGWFPEQALTREEALRGFTIDAAYAGFAEDMLGSISKGKYADFVVIDRDIMEIPEKDIIDTRVIATVFGGSVVYGEL</sequence>
<evidence type="ECO:0000259" key="1">
    <source>
        <dbReference type="Pfam" id="PF07969"/>
    </source>
</evidence>
<name>A0A9N9CYS0_9GLOM</name>
<dbReference type="Gene3D" id="3.10.310.70">
    <property type="match status" value="1"/>
</dbReference>
<dbReference type="CDD" id="cd01300">
    <property type="entry name" value="YtcJ_like"/>
    <property type="match status" value="1"/>
</dbReference>
<protein>
    <submittedName>
        <fullName evidence="2">6520_t:CDS:1</fullName>
    </submittedName>
</protein>
<dbReference type="OrthoDB" id="3501663at2759"/>
<dbReference type="SUPFAM" id="SSF51556">
    <property type="entry name" value="Metallo-dependent hydrolases"/>
    <property type="match status" value="1"/>
</dbReference>
<dbReference type="Gene3D" id="2.30.40.10">
    <property type="entry name" value="Urease, subunit C, domain 1"/>
    <property type="match status" value="1"/>
</dbReference>
<organism evidence="2 3">
    <name type="scientific">Paraglomus brasilianum</name>
    <dbReference type="NCBI Taxonomy" id="144538"/>
    <lineage>
        <taxon>Eukaryota</taxon>
        <taxon>Fungi</taxon>
        <taxon>Fungi incertae sedis</taxon>
        <taxon>Mucoromycota</taxon>
        <taxon>Glomeromycotina</taxon>
        <taxon>Glomeromycetes</taxon>
        <taxon>Paraglomerales</taxon>
        <taxon>Paraglomeraceae</taxon>
        <taxon>Paraglomus</taxon>
    </lineage>
</organism>
<reference evidence="2" key="1">
    <citation type="submission" date="2021-06" db="EMBL/GenBank/DDBJ databases">
        <authorList>
            <person name="Kallberg Y."/>
            <person name="Tangrot J."/>
            <person name="Rosling A."/>
        </authorList>
    </citation>
    <scope>NUCLEOTIDE SEQUENCE</scope>
    <source>
        <strain evidence="2">BR232B</strain>
    </source>
</reference>
<proteinExistence type="predicted"/>
<evidence type="ECO:0000313" key="2">
    <source>
        <dbReference type="EMBL" id="CAG8621133.1"/>
    </source>
</evidence>
<dbReference type="PANTHER" id="PTHR22642">
    <property type="entry name" value="IMIDAZOLONEPROPIONASE"/>
    <property type="match status" value="1"/>
</dbReference>
<comment type="caution">
    <text evidence="2">The sequence shown here is derived from an EMBL/GenBank/DDBJ whole genome shotgun (WGS) entry which is preliminary data.</text>
</comment>
<feature type="domain" description="Amidohydrolase 3" evidence="1">
    <location>
        <begin position="60"/>
        <end position="565"/>
    </location>
</feature>
<dbReference type="GO" id="GO:0016810">
    <property type="term" value="F:hydrolase activity, acting on carbon-nitrogen (but not peptide) bonds"/>
    <property type="evidence" value="ECO:0007669"/>
    <property type="project" value="InterPro"/>
</dbReference>
<dbReference type="PANTHER" id="PTHR22642:SF2">
    <property type="entry name" value="PROTEIN LONG AFTER FAR-RED 3"/>
    <property type="match status" value="1"/>
</dbReference>
<dbReference type="Pfam" id="PF07969">
    <property type="entry name" value="Amidohydro_3"/>
    <property type="match status" value="1"/>
</dbReference>
<gene>
    <name evidence="2" type="ORF">PBRASI_LOCUS8714</name>
</gene>
<dbReference type="AlphaFoldDB" id="A0A9N9CYS0"/>
<dbReference type="SUPFAM" id="SSF51338">
    <property type="entry name" value="Composite domain of metallo-dependent hydrolases"/>
    <property type="match status" value="1"/>
</dbReference>
<dbReference type="InterPro" id="IPR032466">
    <property type="entry name" value="Metal_Hydrolase"/>
</dbReference>
<dbReference type="Proteomes" id="UP000789739">
    <property type="component" value="Unassembled WGS sequence"/>
</dbReference>